<feature type="transmembrane region" description="Helical" evidence="1">
    <location>
        <begin position="108"/>
        <end position="127"/>
    </location>
</feature>
<dbReference type="PANTHER" id="PTHR34989">
    <property type="entry name" value="PROTEIN HDED"/>
    <property type="match status" value="1"/>
</dbReference>
<reference evidence="2 3" key="1">
    <citation type="submission" date="2016-10" db="EMBL/GenBank/DDBJ databases">
        <authorList>
            <person name="de Groot N.N."/>
        </authorList>
    </citation>
    <scope>NUCLEOTIDE SEQUENCE [LARGE SCALE GENOMIC DNA]</scope>
    <source>
        <strain evidence="2 3">DSM 21800</strain>
    </source>
</reference>
<organism evidence="2 3">
    <name type="scientific">Microlunatus soli</name>
    <dbReference type="NCBI Taxonomy" id="630515"/>
    <lineage>
        <taxon>Bacteria</taxon>
        <taxon>Bacillati</taxon>
        <taxon>Actinomycetota</taxon>
        <taxon>Actinomycetes</taxon>
        <taxon>Propionibacteriales</taxon>
        <taxon>Propionibacteriaceae</taxon>
        <taxon>Microlunatus</taxon>
    </lineage>
</organism>
<keyword evidence="1" id="KW-0812">Transmembrane</keyword>
<accession>A0A1H1NTM8</accession>
<gene>
    <name evidence="2" type="ORF">SAMN04489812_0644</name>
</gene>
<evidence type="ECO:0000256" key="1">
    <source>
        <dbReference type="SAM" id="Phobius"/>
    </source>
</evidence>
<dbReference type="PANTHER" id="PTHR34989:SF1">
    <property type="entry name" value="PROTEIN HDED"/>
    <property type="match status" value="1"/>
</dbReference>
<sequence length="194" mass="20359">MTVPPADDPAATPIGSTFNAIAGKVWLWPVIRGVLAIILGIIALVAPLSTAVTFAVLVGIYAIVDGVITLIDALRHRGYGGVGLRVAVAVIDIIFGILVLVWPGLTLLVLVFLAGFWAIVLGALEIVVNIRSRRQHSGWIWGVVTGALAVVFGIVIVVQPGIGLVALTTILGIFAILFGLFWIAVGLMIRKAGR</sequence>
<dbReference type="AlphaFoldDB" id="A0A1H1NTM8"/>
<dbReference type="GO" id="GO:0005886">
    <property type="term" value="C:plasma membrane"/>
    <property type="evidence" value="ECO:0007669"/>
    <property type="project" value="TreeGrafter"/>
</dbReference>
<dbReference type="EMBL" id="LT629772">
    <property type="protein sequence ID" value="SDS02341.1"/>
    <property type="molecule type" value="Genomic_DNA"/>
</dbReference>
<protein>
    <submittedName>
        <fullName evidence="2">Uncharacterized membrane protein HdeD, DUF308 family</fullName>
    </submittedName>
</protein>
<evidence type="ECO:0000313" key="2">
    <source>
        <dbReference type="EMBL" id="SDS02341.1"/>
    </source>
</evidence>
<feature type="transmembrane region" description="Helical" evidence="1">
    <location>
        <begin position="164"/>
        <end position="189"/>
    </location>
</feature>
<evidence type="ECO:0000313" key="3">
    <source>
        <dbReference type="Proteomes" id="UP000199103"/>
    </source>
</evidence>
<feature type="transmembrane region" description="Helical" evidence="1">
    <location>
        <begin position="139"/>
        <end position="158"/>
    </location>
</feature>
<dbReference type="InterPro" id="IPR052712">
    <property type="entry name" value="Acid_resist_chaperone_HdeD"/>
</dbReference>
<keyword evidence="3" id="KW-1185">Reference proteome</keyword>
<keyword evidence="1" id="KW-0472">Membrane</keyword>
<feature type="transmembrane region" description="Helical" evidence="1">
    <location>
        <begin position="52"/>
        <end position="71"/>
    </location>
</feature>
<dbReference type="STRING" id="630515.SAMN04489812_0644"/>
<dbReference type="Proteomes" id="UP000199103">
    <property type="component" value="Chromosome I"/>
</dbReference>
<feature type="transmembrane region" description="Helical" evidence="1">
    <location>
        <begin position="25"/>
        <end position="46"/>
    </location>
</feature>
<proteinExistence type="predicted"/>
<keyword evidence="1" id="KW-1133">Transmembrane helix</keyword>
<dbReference type="InterPro" id="IPR005325">
    <property type="entry name" value="DUF308_memb"/>
</dbReference>
<dbReference type="Pfam" id="PF03729">
    <property type="entry name" value="DUF308"/>
    <property type="match status" value="2"/>
</dbReference>
<feature type="transmembrane region" description="Helical" evidence="1">
    <location>
        <begin position="83"/>
        <end position="102"/>
    </location>
</feature>
<name>A0A1H1NTM8_9ACTN</name>
<dbReference type="RefSeq" id="WP_091519758.1">
    <property type="nucleotide sequence ID" value="NZ_LT629772.1"/>
</dbReference>
<dbReference type="OrthoDB" id="3733928at2"/>